<evidence type="ECO:0008006" key="14">
    <source>
        <dbReference type="Google" id="ProtNLM"/>
    </source>
</evidence>
<keyword evidence="3" id="KW-0813">Transport</keyword>
<comment type="subcellular location">
    <subcellularLocation>
        <location evidence="1">Endoplasmic reticulum membrane</location>
        <topology evidence="1">Multi-pass membrane protein</topology>
    </subcellularLocation>
</comment>
<proteinExistence type="inferred from homology"/>
<keyword evidence="13" id="KW-1185">Reference proteome</keyword>
<evidence type="ECO:0000313" key="13">
    <source>
        <dbReference type="Proteomes" id="UP001227230"/>
    </source>
</evidence>
<dbReference type="Pfam" id="PF00810">
    <property type="entry name" value="ER_lumen_recept"/>
    <property type="match status" value="1"/>
</dbReference>
<dbReference type="InterPro" id="IPR000133">
    <property type="entry name" value="ER_ret_rcpt"/>
</dbReference>
<gene>
    <name evidence="12" type="ORF">VitviT2T_007068</name>
</gene>
<accession>A0ABY9BYL2</accession>
<feature type="transmembrane region" description="Helical" evidence="11">
    <location>
        <begin position="106"/>
        <end position="127"/>
    </location>
</feature>
<evidence type="ECO:0000256" key="6">
    <source>
        <dbReference type="ARBA" id="ARBA00022892"/>
    </source>
</evidence>
<evidence type="ECO:0000256" key="10">
    <source>
        <dbReference type="ARBA" id="ARBA00023170"/>
    </source>
</evidence>
<keyword evidence="8 11" id="KW-1133">Transmembrane helix</keyword>
<evidence type="ECO:0000256" key="5">
    <source>
        <dbReference type="ARBA" id="ARBA00022824"/>
    </source>
</evidence>
<sequence>MATRTYCSFEVEEHGLTLLGSAIFLSTLWVIYMIRFKLKPTYSKELDSMPLYSMVVPPAILAVLIHPHIDHRLLIRIVWSFSLYLAAVSVLPQLRLMQNAKMVEPFTAYYVFALGVARFLNCGSWIIHGAERPPTSYLTPVQPCYVAQAIVSASSATISGGSISCMSSEARHETDYCTALRRTIQDLIDQGLVHLGQPSVTTNPLPAHTSHAVPPSADNIHFMDFTEPVDRIHMLSWEDFEPEPIVVDESYEVDGVILDPQASTPFRLVPNTPLVQLTTVGPLIHQCYSIQYPFILSRDPDEMVTQDV</sequence>
<keyword evidence="6" id="KW-0931">ER-Golgi transport</keyword>
<evidence type="ECO:0000256" key="2">
    <source>
        <dbReference type="ARBA" id="ARBA00010120"/>
    </source>
</evidence>
<evidence type="ECO:0000256" key="9">
    <source>
        <dbReference type="ARBA" id="ARBA00023136"/>
    </source>
</evidence>
<keyword evidence="4 11" id="KW-0812">Transmembrane</keyword>
<evidence type="ECO:0000256" key="8">
    <source>
        <dbReference type="ARBA" id="ARBA00022989"/>
    </source>
</evidence>
<evidence type="ECO:0000256" key="3">
    <source>
        <dbReference type="ARBA" id="ARBA00022448"/>
    </source>
</evidence>
<feature type="transmembrane region" description="Helical" evidence="11">
    <location>
        <begin position="73"/>
        <end position="94"/>
    </location>
</feature>
<dbReference type="EMBL" id="CP126652">
    <property type="protein sequence ID" value="WJZ87704.1"/>
    <property type="molecule type" value="Genomic_DNA"/>
</dbReference>
<organism evidence="12 13">
    <name type="scientific">Vitis vinifera</name>
    <name type="common">Grape</name>
    <dbReference type="NCBI Taxonomy" id="29760"/>
    <lineage>
        <taxon>Eukaryota</taxon>
        <taxon>Viridiplantae</taxon>
        <taxon>Streptophyta</taxon>
        <taxon>Embryophyta</taxon>
        <taxon>Tracheophyta</taxon>
        <taxon>Spermatophyta</taxon>
        <taxon>Magnoliopsida</taxon>
        <taxon>eudicotyledons</taxon>
        <taxon>Gunneridae</taxon>
        <taxon>Pentapetalae</taxon>
        <taxon>rosids</taxon>
        <taxon>Vitales</taxon>
        <taxon>Vitaceae</taxon>
        <taxon>Viteae</taxon>
        <taxon>Vitis</taxon>
    </lineage>
</organism>
<evidence type="ECO:0000256" key="1">
    <source>
        <dbReference type="ARBA" id="ARBA00004477"/>
    </source>
</evidence>
<dbReference type="PANTHER" id="PTHR10585">
    <property type="entry name" value="ER LUMEN PROTEIN RETAINING RECEPTOR"/>
    <property type="match status" value="1"/>
</dbReference>
<evidence type="ECO:0000256" key="7">
    <source>
        <dbReference type="ARBA" id="ARBA00022927"/>
    </source>
</evidence>
<keyword evidence="5" id="KW-0256">Endoplasmic reticulum</keyword>
<comment type="similarity">
    <text evidence="2">Belongs to the ERD2 family.</text>
</comment>
<feature type="transmembrane region" description="Helical" evidence="11">
    <location>
        <begin position="46"/>
        <end position="67"/>
    </location>
</feature>
<keyword evidence="9 11" id="KW-0472">Membrane</keyword>
<evidence type="ECO:0000256" key="11">
    <source>
        <dbReference type="SAM" id="Phobius"/>
    </source>
</evidence>
<name>A0ABY9BYL2_VITVI</name>
<evidence type="ECO:0000256" key="4">
    <source>
        <dbReference type="ARBA" id="ARBA00022692"/>
    </source>
</evidence>
<dbReference type="PRINTS" id="PR00660">
    <property type="entry name" value="ERLUMENR"/>
</dbReference>
<dbReference type="Proteomes" id="UP001227230">
    <property type="component" value="Chromosome 5"/>
</dbReference>
<reference evidence="12 13" key="1">
    <citation type="journal article" date="2023" name="Hortic Res">
        <title>The complete reference genome for grapevine (Vitis vinifera L.) genetics and breeding.</title>
        <authorList>
            <person name="Shi X."/>
            <person name="Cao S."/>
            <person name="Wang X."/>
            <person name="Huang S."/>
            <person name="Wang Y."/>
            <person name="Liu Z."/>
            <person name="Liu W."/>
            <person name="Leng X."/>
            <person name="Peng Y."/>
            <person name="Wang N."/>
            <person name="Wang Y."/>
            <person name="Ma Z."/>
            <person name="Xu X."/>
            <person name="Zhang F."/>
            <person name="Xue H."/>
            <person name="Zhong H."/>
            <person name="Wang Y."/>
            <person name="Zhang K."/>
            <person name="Velt A."/>
            <person name="Avia K."/>
            <person name="Holtgrawe D."/>
            <person name="Grimplet J."/>
            <person name="Matus J.T."/>
            <person name="Ware D."/>
            <person name="Wu X."/>
            <person name="Wang H."/>
            <person name="Liu C."/>
            <person name="Fang Y."/>
            <person name="Rustenholz C."/>
            <person name="Cheng Z."/>
            <person name="Xiao H."/>
            <person name="Zhou Y."/>
        </authorList>
    </citation>
    <scope>NUCLEOTIDE SEQUENCE [LARGE SCALE GENOMIC DNA]</scope>
    <source>
        <strain evidence="13">cv. Pinot noir / PN40024</strain>
        <tissue evidence="12">Leaf</tissue>
    </source>
</reference>
<evidence type="ECO:0000313" key="12">
    <source>
        <dbReference type="EMBL" id="WJZ87704.1"/>
    </source>
</evidence>
<keyword evidence="7" id="KW-0653">Protein transport</keyword>
<feature type="transmembrane region" description="Helical" evidence="11">
    <location>
        <begin position="15"/>
        <end position="34"/>
    </location>
</feature>
<protein>
    <recommendedName>
        <fullName evidence="14">ER lumen protein-retaining receptor C28H8.4</fullName>
    </recommendedName>
</protein>
<keyword evidence="10" id="KW-0675">Receptor</keyword>